<dbReference type="SUPFAM" id="SSF52540">
    <property type="entry name" value="P-loop containing nucleoside triphosphate hydrolases"/>
    <property type="match status" value="1"/>
</dbReference>
<evidence type="ECO:0008006" key="3">
    <source>
        <dbReference type="Google" id="ProtNLM"/>
    </source>
</evidence>
<dbReference type="RefSeq" id="WP_105749592.1">
    <property type="nucleotide sequence ID" value="NZ_PVLQ01000094.1"/>
</dbReference>
<reference evidence="1 2" key="1">
    <citation type="submission" date="2018-03" db="EMBL/GenBank/DDBJ databases">
        <title>Comparative genomics illustrates the genes involved in a hyperalkaliphilic mechanisms of Serpentinomonas isolated from highly-alkaline calcium-rich serpentinized springs.</title>
        <authorList>
            <person name="Suzuki S."/>
            <person name="Ishii S."/>
            <person name="Walworth N."/>
            <person name="Bird L."/>
            <person name="Kuenen J.G."/>
            <person name="Nealson K.H."/>
        </authorList>
    </citation>
    <scope>NUCLEOTIDE SEQUENCE [LARGE SCALE GENOMIC DNA]</scope>
    <source>
        <strain evidence="1 2">P1</strain>
    </source>
</reference>
<dbReference type="OrthoDB" id="4770405at2"/>
<protein>
    <recommendedName>
        <fullName evidence="3">NACHT domain-containing protein</fullName>
    </recommendedName>
</protein>
<evidence type="ECO:0000313" key="2">
    <source>
        <dbReference type="Proteomes" id="UP000238589"/>
    </source>
</evidence>
<gene>
    <name evidence="1" type="ORF">C6P64_16255</name>
</gene>
<name>A0A2S9K0Y3_9BURK</name>
<dbReference type="InterPro" id="IPR027417">
    <property type="entry name" value="P-loop_NTPase"/>
</dbReference>
<dbReference type="Proteomes" id="UP000238589">
    <property type="component" value="Unassembled WGS sequence"/>
</dbReference>
<comment type="caution">
    <text evidence="1">The sequence shown here is derived from an EMBL/GenBank/DDBJ whole genome shotgun (WGS) entry which is preliminary data.</text>
</comment>
<organism evidence="1 2">
    <name type="scientific">Malikia granosa</name>
    <dbReference type="NCBI Taxonomy" id="263067"/>
    <lineage>
        <taxon>Bacteria</taxon>
        <taxon>Pseudomonadati</taxon>
        <taxon>Pseudomonadota</taxon>
        <taxon>Betaproteobacteria</taxon>
        <taxon>Burkholderiales</taxon>
        <taxon>Comamonadaceae</taxon>
        <taxon>Malikia</taxon>
    </lineage>
</organism>
<accession>A0A2S9K0Y3</accession>
<proteinExistence type="predicted"/>
<sequence>MSYSDTVRYTRDGDQFHYYWAARQCLQLLPAGSQLVAVSIEGASAQETDGQKIEQGEEVIDVGLYFGHQEMAHATLVEYFQLKHSTKNPHEPWTVSGLKDTIAGFSKRYAKFCESYPPELVKQKVRFTFLTNRPVASEVAQTIDDVANGRKPSDAETAKYLKKYAKESQDVPGFFSLFRIRAGEPGLWEQRNLLTLDSYIFLSEPDADAAGQLKELVQRRATSAGKDNPTVVRHDVLSAFKVTELQLFPAPYEATEAASEFPRDQHEELLQAIRDTRSTLILHADGGVGKSVVARLLARSFAGTSTSLVYDCFGDGSYRRADKQRHRHADALVQIVNELAAKGLCLPVIPTRHIDVKLLMQAFVSRIEQAARLLRATDPHALLCIIIDAADNAVIAARERNELAFVRDLIRIDVPEGVRLVFTARTHRVEMLDATPETVQVELKPFSLAETARHLHQFYPNATEEEVEEFARFSSHNPRVQALAMAQQLSLLDMLRGLGPTPTTVERTLTDLLDKAIKRLKNDAGPVEASQVEALCQCLAVLRPLVPMSVLSHVSQCPPSAIRTFVTALGRPLLVKGDCVHFLDEPSESWFRDKFKPTGPQLVQLLARLTPLASDNGYAASVLPSMLLDAGKLDELAALALSTQGLPRHNPLERRDIELQRLTFALKACLKANRYAEAAKLALRAGGETAAETRQNELLRENAEVVSRLLSVSHIEDLVSRRTFHSTWLGSNQLYYACLLAGHDELIADARSRLRLAEDWLYAWSRRRSAGDVDTDDVTHDDRAAFTLAILSVSGADDAARFLRRWRPLMLGFESGKRAARRLFDLSKPLAVDELFRAAKNNVWLMLGLASESEKVGHRLPAEPLARLIRLLGSPHLKLELDEPWDGRGGLVDAVSSTVVIARQVLPMQQTTLVAAVLKKFLPAHPPYGLVQRYGKVNEQMLKAYALYDHLADDKLTLKDLAPPPLAEHISIEGKALRHHHEAEQFCGDVGAIWPWYKLWAACVCDASPETFTASADEALTLLALIDSYRTGLRHALNAAAALVWLEALRDTATAGDRHWQRYRRWFDEVCGGMSAQTLTELCRACAQKTEHHALALELACEAFAHIEAMVEEHAEERVRQYVQLARAVLSVDKHEASAYFSRAIEIASRIGEENLSRWRSLTWLAVHAGVHGTPQPELAYRYSQAAELAYSYSEKHFDWQETLRALCALCPSSALAITSRWRDRGFGRHERVFAMTIEALVDRQQLPPKTPVAMLGIDAQWRHEKVLDDALASAQSDLERQRLLSICYRYVRVLGATKAQWQRFQALGQELGVDLLDIERLVAGTPEREGDSHVTEIPVLVSAPKAAEEDSLDPPAPIDWKVVLVGVDVSDPEALKQAYQQAHTANKDVRLKDFIAQAAQGLTAGSAGLVQAISHWADFDIFILRDLLEAIPSSMRKLVSVRAALKQALLLVCEREPARISQRALYPLLPWEELKNDGIADDDEIVDSVLRGYVTLVEQADASELFQLLDSLSAKLSPQQAAHTLEYGLKLLKEALVDDKGDGKWSAALAPPTEPLSALAGHLWSGLSSPGWSERWQFAHVVRSAAELEWDELLDELAGFATTREARPFADARLKFYEWHARLWFVIGLARAALQVHRLPRTCVALLREELACEHVLLRKFAAQALLAAGAVEGEEDKRALLAINQPTLPQLQVEEYSGPTDNEQSDEPTESTQEFYFGIDIGPYWFSPLGGAFGLSERSIVRRARTVIQTRMCARSMTWQDDARYSRGVFNRDRMDTHHHHGSMPTLDNLQTYHSYHAMFMVAADLLRERPVVHRRDSQVDEFSDWLRRYDLSRPNGMWVSDLRDPGFMRPPQLPNYSDSLWYWSVTPEHIDRQFLTDDGKWVLWGYWSFGERGGREDVSVRSVLTDEELAPALLAALHTSTYRIYLPSSDDSDRFHGQRRLLPLDAWIANRNSNVRIDGRDPWGLSVRYPQDLPDDEICQALGLMCSADERTWTAPNGGVLRSESWTQTVGHRREEAAESGHRLTADGAFAQALLASRPGQCLIIAVGVTRYPGEDVAKRDQVEPYPLPYTRYYMLTHDGKVRTL</sequence>
<evidence type="ECO:0000313" key="1">
    <source>
        <dbReference type="EMBL" id="PRD64091.1"/>
    </source>
</evidence>
<dbReference type="EMBL" id="PVLQ01000094">
    <property type="protein sequence ID" value="PRD64091.1"/>
    <property type="molecule type" value="Genomic_DNA"/>
</dbReference>
<keyword evidence="2" id="KW-1185">Reference proteome</keyword>